<evidence type="ECO:0008006" key="3">
    <source>
        <dbReference type="Google" id="ProtNLM"/>
    </source>
</evidence>
<reference evidence="1 2" key="1">
    <citation type="journal article" date="2016" name="Nat. Commun.">
        <title>Thousands of microbial genomes shed light on interconnected biogeochemical processes in an aquifer system.</title>
        <authorList>
            <person name="Anantharaman K."/>
            <person name="Brown C.T."/>
            <person name="Hug L.A."/>
            <person name="Sharon I."/>
            <person name="Castelle C.J."/>
            <person name="Probst A.J."/>
            <person name="Thomas B.C."/>
            <person name="Singh A."/>
            <person name="Wilkins M.J."/>
            <person name="Karaoz U."/>
            <person name="Brodie E.L."/>
            <person name="Williams K.H."/>
            <person name="Hubbard S.S."/>
            <person name="Banfield J.F."/>
        </authorList>
    </citation>
    <scope>NUCLEOTIDE SEQUENCE [LARGE SCALE GENOMIC DNA]</scope>
</reference>
<evidence type="ECO:0000313" key="1">
    <source>
        <dbReference type="EMBL" id="OGL73523.1"/>
    </source>
</evidence>
<dbReference type="InterPro" id="IPR027417">
    <property type="entry name" value="P-loop_NTPase"/>
</dbReference>
<evidence type="ECO:0000313" key="2">
    <source>
        <dbReference type="Proteomes" id="UP000177088"/>
    </source>
</evidence>
<name>A0A1F7U5I1_9BACT</name>
<protein>
    <recommendedName>
        <fullName evidence="3">Deoxynucleoside kinase domain-containing protein</fullName>
    </recommendedName>
</protein>
<accession>A0A1F7U5I1</accession>
<sequence>MKRLSFEQKAADLISCFDPEQVRKVLWPRPFMVELYGTPKAGKSTIKEMLKHFFKRSGWSVSTPTEGAEIVEWSKRREPDYNFQTAEYALSFARDRMDDKRFHLVLFDRAVFDGVVRMDYYRERGTMTPDQQQTVESYLLLPFNRGMFDLHVCLVCDPEIAIKRELARALVKKHGETMNPQTLAELYQAHERVWSRLGAGSATMCWHDSTREKESETAFAVLEAVMAAFERRLAASEKK</sequence>
<dbReference type="Gene3D" id="3.40.50.300">
    <property type="entry name" value="P-loop containing nucleotide triphosphate hydrolases"/>
    <property type="match status" value="1"/>
</dbReference>
<dbReference type="Proteomes" id="UP000177088">
    <property type="component" value="Unassembled WGS sequence"/>
</dbReference>
<comment type="caution">
    <text evidence="1">The sequence shown here is derived from an EMBL/GenBank/DDBJ whole genome shotgun (WGS) entry which is preliminary data.</text>
</comment>
<gene>
    <name evidence="1" type="ORF">A3C96_02315</name>
</gene>
<dbReference type="EMBL" id="MGEA01000056">
    <property type="protein sequence ID" value="OGL73523.1"/>
    <property type="molecule type" value="Genomic_DNA"/>
</dbReference>
<organism evidence="1 2">
    <name type="scientific">Candidatus Uhrbacteria bacterium RIFCSPHIGHO2_02_FULL_60_10</name>
    <dbReference type="NCBI Taxonomy" id="1802392"/>
    <lineage>
        <taxon>Bacteria</taxon>
        <taxon>Candidatus Uhriibacteriota</taxon>
    </lineage>
</organism>
<proteinExistence type="predicted"/>
<dbReference type="AlphaFoldDB" id="A0A1F7U5I1"/>
<dbReference type="SUPFAM" id="SSF52540">
    <property type="entry name" value="P-loop containing nucleoside triphosphate hydrolases"/>
    <property type="match status" value="1"/>
</dbReference>